<evidence type="ECO:0000313" key="3">
    <source>
        <dbReference type="Proteomes" id="UP001500033"/>
    </source>
</evidence>
<protein>
    <submittedName>
        <fullName evidence="2">Uncharacterized protein</fullName>
    </submittedName>
</protein>
<accession>A0ABN1S9A1</accession>
<reference evidence="2 3" key="1">
    <citation type="journal article" date="2019" name="Int. J. Syst. Evol. Microbiol.">
        <title>The Global Catalogue of Microorganisms (GCM) 10K type strain sequencing project: providing services to taxonomists for standard genome sequencing and annotation.</title>
        <authorList>
            <consortium name="The Broad Institute Genomics Platform"/>
            <consortium name="The Broad Institute Genome Sequencing Center for Infectious Disease"/>
            <person name="Wu L."/>
            <person name="Ma J."/>
        </authorList>
    </citation>
    <scope>NUCLEOTIDE SEQUENCE [LARGE SCALE GENOMIC DNA]</scope>
    <source>
        <strain evidence="2 3">JCM 11445</strain>
    </source>
</reference>
<feature type="region of interest" description="Disordered" evidence="1">
    <location>
        <begin position="1"/>
        <end position="110"/>
    </location>
</feature>
<organism evidence="2 3">
    <name type="scientific">Streptomyces rhizosphaericus</name>
    <dbReference type="NCBI Taxonomy" id="114699"/>
    <lineage>
        <taxon>Bacteria</taxon>
        <taxon>Bacillati</taxon>
        <taxon>Actinomycetota</taxon>
        <taxon>Actinomycetes</taxon>
        <taxon>Kitasatosporales</taxon>
        <taxon>Streptomycetaceae</taxon>
        <taxon>Streptomyces</taxon>
        <taxon>Streptomyces violaceusniger group</taxon>
    </lineage>
</organism>
<proteinExistence type="predicted"/>
<evidence type="ECO:0000256" key="1">
    <source>
        <dbReference type="SAM" id="MobiDB-lite"/>
    </source>
</evidence>
<comment type="caution">
    <text evidence="2">The sequence shown here is derived from an EMBL/GenBank/DDBJ whole genome shotgun (WGS) entry which is preliminary data.</text>
</comment>
<keyword evidence="3" id="KW-1185">Reference proteome</keyword>
<feature type="compositionally biased region" description="Basic residues" evidence="1">
    <location>
        <begin position="78"/>
        <end position="93"/>
    </location>
</feature>
<dbReference type="EMBL" id="BAAAIE010000018">
    <property type="protein sequence ID" value="GAA0979422.1"/>
    <property type="molecule type" value="Genomic_DNA"/>
</dbReference>
<evidence type="ECO:0000313" key="2">
    <source>
        <dbReference type="EMBL" id="GAA0979422.1"/>
    </source>
</evidence>
<gene>
    <name evidence="2" type="ORF">GCM10009576_034780</name>
</gene>
<sequence length="110" mass="11298">MVGGGAPVGAEGAEPHRFGKGRGGGSSPKAPTAPHPATATAPSNGNRTRQRRPRPATATAIATAPATATAPKSPRPYIPRKSRTANRGARRAGIRPDNKISRAARYRCPA</sequence>
<feature type="compositionally biased region" description="Low complexity" evidence="1">
    <location>
        <begin position="55"/>
        <end position="72"/>
    </location>
</feature>
<name>A0ABN1S9A1_9ACTN</name>
<feature type="compositionally biased region" description="Low complexity" evidence="1">
    <location>
        <begin position="27"/>
        <end position="43"/>
    </location>
</feature>
<dbReference type="Proteomes" id="UP001500033">
    <property type="component" value="Unassembled WGS sequence"/>
</dbReference>